<evidence type="ECO:0000313" key="2">
    <source>
        <dbReference type="EMBL" id="EGC38903.1"/>
    </source>
</evidence>
<dbReference type="Proteomes" id="UP000001064">
    <property type="component" value="Unassembled WGS sequence"/>
</dbReference>
<dbReference type="FunCoup" id="F0ZAX1">
    <property type="interactions" value="743"/>
</dbReference>
<feature type="chain" id="PRO_5003264987" evidence="1">
    <location>
        <begin position="20"/>
        <end position="201"/>
    </location>
</feature>
<dbReference type="InterPro" id="IPR021837">
    <property type="entry name" value="CfaA/B/C"/>
</dbReference>
<dbReference type="KEGG" id="dpp:DICPUDRAFT_75527"/>
<feature type="signal peptide" evidence="1">
    <location>
        <begin position="1"/>
        <end position="19"/>
    </location>
</feature>
<name>F0ZAX1_DICPU</name>
<dbReference type="InParanoid" id="F0ZAX1"/>
<dbReference type="VEuPathDB" id="AmoebaDB:DICPUDRAFT_75527"/>
<sequence length="201" mass="22243">MKVLLLLVVLLAVIQYSVASFVYVQRFDGGCGETAVDGQYIEENYCDYNQMFGCSADGTTIFVTEYDNRGDCHGRMVHSWNFTAGACATDRNNNSITASCVSTYDLPSNSLVRFDYVGQCNSTNWKNEITNVFFNEMGVCTNSRDPNNQVSFNVLCSSTANTMTQQVFKGDGCTGTPIKENTFPIENKCGWWSNSITVCNA</sequence>
<organism evidence="2 3">
    <name type="scientific">Dictyostelium purpureum</name>
    <name type="common">Slime mold</name>
    <dbReference type="NCBI Taxonomy" id="5786"/>
    <lineage>
        <taxon>Eukaryota</taxon>
        <taxon>Amoebozoa</taxon>
        <taxon>Evosea</taxon>
        <taxon>Eumycetozoa</taxon>
        <taxon>Dictyostelia</taxon>
        <taxon>Dictyosteliales</taxon>
        <taxon>Dictyosteliaceae</taxon>
        <taxon>Dictyostelium</taxon>
    </lineage>
</organism>
<dbReference type="GeneID" id="10506385"/>
<dbReference type="RefSeq" id="XP_003284583.1">
    <property type="nucleotide sequence ID" value="XM_003284535.1"/>
</dbReference>
<evidence type="ECO:0000313" key="3">
    <source>
        <dbReference type="Proteomes" id="UP000001064"/>
    </source>
</evidence>
<keyword evidence="3" id="KW-1185">Reference proteome</keyword>
<dbReference type="OMA" id="TANTCAT"/>
<dbReference type="EMBL" id="GL870967">
    <property type="protein sequence ID" value="EGC38903.1"/>
    <property type="molecule type" value="Genomic_DNA"/>
</dbReference>
<dbReference type="Pfam" id="PF11912">
    <property type="entry name" value="CfaA_B_C"/>
    <property type="match status" value="1"/>
</dbReference>
<reference evidence="3" key="1">
    <citation type="journal article" date="2011" name="Genome Biol.">
        <title>Comparative genomics of the social amoebae Dictyostelium discoideum and Dictyostelium purpureum.</title>
        <authorList>
            <consortium name="US DOE Joint Genome Institute (JGI-PGF)"/>
            <person name="Sucgang R."/>
            <person name="Kuo A."/>
            <person name="Tian X."/>
            <person name="Salerno W."/>
            <person name="Parikh A."/>
            <person name="Feasley C.L."/>
            <person name="Dalin E."/>
            <person name="Tu H."/>
            <person name="Huang E."/>
            <person name="Barry K."/>
            <person name="Lindquist E."/>
            <person name="Shapiro H."/>
            <person name="Bruce D."/>
            <person name="Schmutz J."/>
            <person name="Salamov A."/>
            <person name="Fey P."/>
            <person name="Gaudet P."/>
            <person name="Anjard C."/>
            <person name="Babu M.M."/>
            <person name="Basu S."/>
            <person name="Bushmanova Y."/>
            <person name="van der Wel H."/>
            <person name="Katoh-Kurasawa M."/>
            <person name="Dinh C."/>
            <person name="Coutinho P.M."/>
            <person name="Saito T."/>
            <person name="Elias M."/>
            <person name="Schaap P."/>
            <person name="Kay R.R."/>
            <person name="Henrissat B."/>
            <person name="Eichinger L."/>
            <person name="Rivero F."/>
            <person name="Putnam N.H."/>
            <person name="West C.M."/>
            <person name="Loomis W.F."/>
            <person name="Chisholm R.L."/>
            <person name="Shaulsky G."/>
            <person name="Strassmann J.E."/>
            <person name="Queller D.C."/>
            <person name="Kuspa A."/>
            <person name="Grigoriev I.V."/>
        </authorList>
    </citation>
    <scope>NUCLEOTIDE SEQUENCE [LARGE SCALE GENOMIC DNA]</scope>
    <source>
        <strain evidence="3">QSDP1</strain>
    </source>
</reference>
<protein>
    <submittedName>
        <fullName evidence="2">Uncharacterized protein</fullName>
    </submittedName>
</protein>
<dbReference type="eggNOG" id="ENOG502RF8Y">
    <property type="taxonomic scope" value="Eukaryota"/>
</dbReference>
<accession>F0ZAX1</accession>
<dbReference type="AlphaFoldDB" id="F0ZAX1"/>
<proteinExistence type="predicted"/>
<keyword evidence="1" id="KW-0732">Signal</keyword>
<dbReference type="OrthoDB" id="10340456at2759"/>
<evidence type="ECO:0000256" key="1">
    <source>
        <dbReference type="SAM" id="SignalP"/>
    </source>
</evidence>
<gene>
    <name evidence="2" type="ORF">DICPUDRAFT_75527</name>
</gene>